<comment type="caution">
    <text evidence="2">The sequence shown here is derived from an EMBL/GenBank/DDBJ whole genome shotgun (WGS) entry which is preliminary data.</text>
</comment>
<evidence type="ECO:0000256" key="1">
    <source>
        <dbReference type="SAM" id="Phobius"/>
    </source>
</evidence>
<proteinExistence type="predicted"/>
<dbReference type="EMBL" id="NBYO01000002">
    <property type="protein sequence ID" value="OXT00378.1"/>
    <property type="molecule type" value="Genomic_DNA"/>
</dbReference>
<dbReference type="Proteomes" id="UP000215405">
    <property type="component" value="Unassembled WGS sequence"/>
</dbReference>
<keyword evidence="1" id="KW-0812">Transmembrane</keyword>
<evidence type="ECO:0000313" key="2">
    <source>
        <dbReference type="EMBL" id="OXT00378.1"/>
    </source>
</evidence>
<dbReference type="RefSeq" id="WP_094077205.1">
    <property type="nucleotide sequence ID" value="NZ_NBYO01000002.1"/>
</dbReference>
<sequence>MSDENAPEEPPKKTHLLGFSKRTHAIIFAVSVAIEIAIVIVFGASLWQGAKWAWAWLAGG</sequence>
<name>A0A231UWQ4_9HYPH</name>
<keyword evidence="1" id="KW-0472">Membrane</keyword>
<evidence type="ECO:0000313" key="3">
    <source>
        <dbReference type="Proteomes" id="UP000215405"/>
    </source>
</evidence>
<feature type="transmembrane region" description="Helical" evidence="1">
    <location>
        <begin position="25"/>
        <end position="47"/>
    </location>
</feature>
<keyword evidence="1" id="KW-1133">Transmembrane helix</keyword>
<protein>
    <submittedName>
        <fullName evidence="2">Uncharacterized protein</fullName>
    </submittedName>
</protein>
<keyword evidence="3" id="KW-1185">Reference proteome</keyword>
<organism evidence="2 3">
    <name type="scientific">Notoacmeibacter marinus</name>
    <dbReference type="NCBI Taxonomy" id="1876515"/>
    <lineage>
        <taxon>Bacteria</taxon>
        <taxon>Pseudomonadati</taxon>
        <taxon>Pseudomonadota</taxon>
        <taxon>Alphaproteobacteria</taxon>
        <taxon>Hyphomicrobiales</taxon>
        <taxon>Notoacmeibacteraceae</taxon>
        <taxon>Notoacmeibacter</taxon>
    </lineage>
</organism>
<accession>A0A231UWQ4</accession>
<dbReference type="AlphaFoldDB" id="A0A231UWQ4"/>
<reference evidence="3" key="1">
    <citation type="journal article" date="2017" name="Int. J. Syst. Evol. Microbiol.">
        <title>Notoacmeibacter marinus gen. nov., sp. nov., isolated from the gut of a limpet and proposal of Notoacmeibacteraceae fam. nov. in the order Rhizobiales of the class Alphaproteobacteria.</title>
        <authorList>
            <person name="Huang Z."/>
            <person name="Guo F."/>
            <person name="Lai Q."/>
        </authorList>
    </citation>
    <scope>NUCLEOTIDE SEQUENCE [LARGE SCALE GENOMIC DNA]</scope>
    <source>
        <strain evidence="3">XMTR2A4</strain>
    </source>
</reference>
<gene>
    <name evidence="2" type="ORF">B7H23_09595</name>
</gene>